<comment type="caution">
    <text evidence="1">The sequence shown here is derived from an EMBL/GenBank/DDBJ whole genome shotgun (WGS) entry which is preliminary data.</text>
</comment>
<keyword evidence="2" id="KW-1185">Reference proteome</keyword>
<reference evidence="1 2" key="1">
    <citation type="submission" date="2023-05" db="EMBL/GenBank/DDBJ databases">
        <title>Novel species of genus Flectobacillus isolated from stream in China.</title>
        <authorList>
            <person name="Lu H."/>
        </authorList>
    </citation>
    <scope>NUCLEOTIDE SEQUENCE [LARGE SCALE GENOMIC DNA]</scope>
    <source>
        <strain evidence="1 2">KCTC 42575</strain>
    </source>
</reference>
<evidence type="ECO:0000313" key="1">
    <source>
        <dbReference type="EMBL" id="MDI9859152.1"/>
    </source>
</evidence>
<name>A0ABT6Y6I8_9BACT</name>
<gene>
    <name evidence="1" type="ORF">QM524_08035</name>
</gene>
<dbReference type="EMBL" id="JASHIF010000007">
    <property type="protein sequence ID" value="MDI9859152.1"/>
    <property type="molecule type" value="Genomic_DNA"/>
</dbReference>
<protein>
    <submittedName>
        <fullName evidence="1">Uncharacterized protein</fullName>
    </submittedName>
</protein>
<proteinExistence type="predicted"/>
<dbReference type="Proteomes" id="UP001236507">
    <property type="component" value="Unassembled WGS sequence"/>
</dbReference>
<evidence type="ECO:0000313" key="2">
    <source>
        <dbReference type="Proteomes" id="UP001236507"/>
    </source>
</evidence>
<sequence>MKNHYLFIILLSSVFLFTQCSEDLSMEPSSPEHNGLKIDLSSIYRGVYLDSLKYIVGDQGKENALLQWCQYNNFTTVTCYDLYTLLATSAGYPKVAAFIRKARTQYGITTVTACMGSASAFTTTINNYNASRTDALEKFDYANLELEWWNKAATFKSYLKELQGINAWGDAQTTPVPTETYIGWFQNPTGQELTQATGIVTNTDRVLVHDYQTTPTFSYMQSRLQWLGKAAKAQNKIQKVVFLFSAEPTFSFNYFVNNSFDNTYLKVLGEYQAASFTGKENLEIIGYQIFAQSEGRAARPMMIQ</sequence>
<accession>A0ABT6Y6I8</accession>
<dbReference type="RefSeq" id="WP_283344162.1">
    <property type="nucleotide sequence ID" value="NZ_JASHIF010000007.1"/>
</dbReference>
<organism evidence="1 2">
    <name type="scientific">Flectobacillus roseus</name>
    <dbReference type="NCBI Taxonomy" id="502259"/>
    <lineage>
        <taxon>Bacteria</taxon>
        <taxon>Pseudomonadati</taxon>
        <taxon>Bacteroidota</taxon>
        <taxon>Cytophagia</taxon>
        <taxon>Cytophagales</taxon>
        <taxon>Flectobacillaceae</taxon>
        <taxon>Flectobacillus</taxon>
    </lineage>
</organism>